<feature type="domain" description="PA" evidence="18">
    <location>
        <begin position="448"/>
        <end position="515"/>
    </location>
</feature>
<dbReference type="PROSITE" id="PS00138">
    <property type="entry name" value="SUBTILASE_SER"/>
    <property type="match status" value="1"/>
</dbReference>
<keyword evidence="7 16" id="KW-0732">Signal</keyword>
<dbReference type="InterPro" id="IPR013783">
    <property type="entry name" value="Ig-like_fold"/>
</dbReference>
<keyword evidence="21" id="KW-1185">Reference proteome</keyword>
<evidence type="ECO:0000256" key="7">
    <source>
        <dbReference type="ARBA" id="ARBA00022729"/>
    </source>
</evidence>
<dbReference type="SUPFAM" id="SSF52025">
    <property type="entry name" value="PA domain"/>
    <property type="match status" value="1"/>
</dbReference>
<evidence type="ECO:0000256" key="15">
    <source>
        <dbReference type="SAM" id="MobiDB-lite"/>
    </source>
</evidence>
<feature type="domain" description="Peptidase S8/S53" evidence="17">
    <location>
        <begin position="183"/>
        <end position="636"/>
    </location>
</feature>
<dbReference type="PRINTS" id="PR00723">
    <property type="entry name" value="SUBTILISIN"/>
</dbReference>
<evidence type="ECO:0000313" key="21">
    <source>
        <dbReference type="Proteomes" id="UP000267430"/>
    </source>
</evidence>
<dbReference type="PANTHER" id="PTHR43806">
    <property type="entry name" value="PEPTIDASE S8"/>
    <property type="match status" value="1"/>
</dbReference>
<dbReference type="InterPro" id="IPR003137">
    <property type="entry name" value="PA_domain"/>
</dbReference>
<keyword evidence="11" id="KW-0106">Calcium</keyword>
<dbReference type="PANTHER" id="PTHR43806:SF11">
    <property type="entry name" value="CEREVISIN-RELATED"/>
    <property type="match status" value="1"/>
</dbReference>
<dbReference type="GO" id="GO:0006508">
    <property type="term" value="P:proteolysis"/>
    <property type="evidence" value="ECO:0007669"/>
    <property type="project" value="UniProtKB-KW"/>
</dbReference>
<dbReference type="PROSITE" id="PS00137">
    <property type="entry name" value="SUBTILASE_HIS"/>
    <property type="match status" value="1"/>
</dbReference>
<comment type="caution">
    <text evidence="20">The sequence shown here is derived from an EMBL/GenBank/DDBJ whole genome shotgun (WGS) entry which is preliminary data.</text>
</comment>
<dbReference type="OrthoDB" id="9798386at2"/>
<dbReference type="InterPro" id="IPR023827">
    <property type="entry name" value="Peptidase_S8_Asp-AS"/>
</dbReference>
<feature type="active site" description="Charge relay system" evidence="12 13">
    <location>
        <position position="192"/>
    </location>
</feature>
<dbReference type="CDD" id="cd07475">
    <property type="entry name" value="Peptidases_S8_C5a_Peptidase"/>
    <property type="match status" value="1"/>
</dbReference>
<dbReference type="GO" id="GO:0005576">
    <property type="term" value="C:extracellular region"/>
    <property type="evidence" value="ECO:0007669"/>
    <property type="project" value="UniProtKB-SubCell"/>
</dbReference>
<dbReference type="SUPFAM" id="SSF52743">
    <property type="entry name" value="Subtilisin-like"/>
    <property type="match status" value="1"/>
</dbReference>
<dbReference type="InterPro" id="IPR034216">
    <property type="entry name" value="C5a_Peptidase"/>
</dbReference>
<keyword evidence="8" id="KW-0677">Repeat</keyword>
<dbReference type="GO" id="GO:0016020">
    <property type="term" value="C:membrane"/>
    <property type="evidence" value="ECO:0007669"/>
    <property type="project" value="InterPro"/>
</dbReference>
<evidence type="ECO:0000256" key="9">
    <source>
        <dbReference type="ARBA" id="ARBA00022801"/>
    </source>
</evidence>
<dbReference type="CDD" id="cd02133">
    <property type="entry name" value="PA_C5a_like"/>
    <property type="match status" value="1"/>
</dbReference>
<dbReference type="GO" id="GO:0004252">
    <property type="term" value="F:serine-type endopeptidase activity"/>
    <property type="evidence" value="ECO:0007669"/>
    <property type="project" value="UniProtKB-UniRule"/>
</dbReference>
<sequence>MLMKRSLAILCIFLLTFTAAISAAPLDSQKGSGGKKSQQSLTKLKKQSLDKKYDSNDQVRVLVELKEDPAISYAQKQKKRFKDLPNSKKKELKAEKLTSHKKVKDKAKQKNITFKELENFTTVVNGFSAKIAFGDIKSFEAIPEVAAVHVVNEYERPEEKPEMIYSKELVQAQEAWRDYGYKGEGMIVGIIDTGIDPTHRDMVLGGDTNDELTQGMVADLKTANNLRGKFYTEKVPYGYNYMDDNEEIRDLGPGASMHGMHVAGTVGANGDEANKSKGIKGVAPEAQLLALKVFGNDPNMPSTWGDIYVKAIDEAITLGADVLNMSLGSTAGFVSANDPEQQAVSRAVDNGIVMSISAGNSAHFGNGAANPFATNPDIGVSGAPGLSYDSVQVASLENSFLDLEALDYNIDGTAGKAPFMSASSVHPKDLDKKPYEIAYAGLGMPEELTNANVKGKFALIKRGTLTFVDKTKNAQAAGAIGVIIYNNADGIFSMATEPSITIPQLSMLKSDGDRLQQAVSAGKPVTVSFNDGEKAKVANPEAGKMSAFSSWGLTPNLDFKPEITAPGGQIYSTLNDDQYGMMSGTSMAAPHVSGGSALVLQRVDKDFGLTGFNRVNLAKNIMMNTSKPLIDKGTANNANKWDLPYSPRRQGSGVVQLHSALKTPVVVTEAFKNEAKVALKEVGNTFAFSLKAQNFSDQAVDYDVKGNIQTDFATKGRLGYSANILEAQKILDASIKVKGSDSTIITVPAKGSVTFEVTVDLSNAKVLADDLKTPAAVDTVFPNGYFVEGYITLKDPSDTNPELHVPYVGFKGKWDKAPILDGTIYDNSSFYGAAGALSTEGEDFAYLGVDPVTGTQTNKDWIAFSPNGDGTQDDFIPLPSFLRNAKKVEYSVVDSSWKELRKLRTENNVTKNYFDGGKSAKYSLQPARKWDGKLNNALAKDGQYFYQIKAMVDYEGAEWQTFKIPVKLDTTVPSVKFAKKGKVLALTGSDNANGSGLAYYDVQIDGKSVIESPLAPTTKEYTLPDTTGQKVQVIAVDFAGNKKSAEYDLNADTPEEDKTVPSVYLESPEALSVSSANNITINGYIEEPSGLREFTIDGKTVTAAYNAEKKRYEFSLTKNFADGVQTFIVKATDTAGNSISFKRTFMVDGKGPTLTVTGLPKKNTVPAKGANPLVDVTLADNFDDIRFYLNGNEVFYNEFKEPFAMRGFKKTIKDLELPLLPGKNTFLFEVTDLGGHKTTKEVTITKERKSRK</sequence>
<feature type="region of interest" description="Disordered" evidence="15">
    <location>
        <begin position="27"/>
        <end position="51"/>
    </location>
</feature>
<dbReference type="PROSITE" id="PS51892">
    <property type="entry name" value="SUBTILASE"/>
    <property type="match status" value="1"/>
</dbReference>
<dbReference type="AlphaFoldDB" id="A0A433HTB8"/>
<feature type="domain" description="C5a peptidase/Subtilisin-like protease SBT2-like Fn3-like" evidence="19">
    <location>
        <begin position="677"/>
        <end position="808"/>
    </location>
</feature>
<name>A0A433HTB8_9BACI</name>
<organism evidence="20 21">
    <name type="scientific">Peribacillus cavernae</name>
    <dbReference type="NCBI Taxonomy" id="1674310"/>
    <lineage>
        <taxon>Bacteria</taxon>
        <taxon>Bacillati</taxon>
        <taxon>Bacillota</taxon>
        <taxon>Bacilli</taxon>
        <taxon>Bacillales</taxon>
        <taxon>Bacillaceae</taxon>
        <taxon>Peribacillus</taxon>
    </lineage>
</organism>
<dbReference type="InterPro" id="IPR000209">
    <property type="entry name" value="Peptidase_S8/S53_dom"/>
</dbReference>
<feature type="active site" description="Charge relay system" evidence="12 13">
    <location>
        <position position="258"/>
    </location>
</feature>
<evidence type="ECO:0000256" key="12">
    <source>
        <dbReference type="PIRSR" id="PIRSR615500-1"/>
    </source>
</evidence>
<dbReference type="Gene3D" id="3.40.50.200">
    <property type="entry name" value="Peptidase S8/S53 domain"/>
    <property type="match status" value="1"/>
</dbReference>
<evidence type="ECO:0000256" key="3">
    <source>
        <dbReference type="ARBA" id="ARBA00011073"/>
    </source>
</evidence>
<keyword evidence="9 13" id="KW-0378">Hydrolase</keyword>
<evidence type="ECO:0000256" key="8">
    <source>
        <dbReference type="ARBA" id="ARBA00022737"/>
    </source>
</evidence>
<dbReference type="Gene3D" id="2.60.40.1710">
    <property type="entry name" value="Subtilisin-like superfamily"/>
    <property type="match status" value="1"/>
</dbReference>
<reference evidence="20 21" key="1">
    <citation type="submission" date="2018-12" db="EMBL/GenBank/DDBJ databases">
        <title>Bacillus chawlae sp. nov., Bacillus glennii sp. nov., and Bacillus saganii sp. nov. Isolated from the Vehicle Assembly Building at Kennedy Space Center where the Viking Spacecraft were Assembled.</title>
        <authorList>
            <person name="Seuylemezian A."/>
            <person name="Vaishampayan P."/>
        </authorList>
    </citation>
    <scope>NUCLEOTIDE SEQUENCE [LARGE SCALE GENOMIC DNA]</scope>
    <source>
        <strain evidence="20 21">L5</strain>
    </source>
</reference>
<evidence type="ECO:0000256" key="14">
    <source>
        <dbReference type="RuleBase" id="RU003355"/>
    </source>
</evidence>
<keyword evidence="10 13" id="KW-0720">Serine protease</keyword>
<gene>
    <name evidence="20" type="ORF">ELQ35_03715</name>
</gene>
<dbReference type="Gene3D" id="3.50.30.30">
    <property type="match status" value="1"/>
</dbReference>
<evidence type="ECO:0000259" key="18">
    <source>
        <dbReference type="Pfam" id="PF02225"/>
    </source>
</evidence>
<dbReference type="Proteomes" id="UP000267430">
    <property type="component" value="Unassembled WGS sequence"/>
</dbReference>
<dbReference type="InterPro" id="IPR010435">
    <property type="entry name" value="C5a/SBT2-like_Fn3"/>
</dbReference>
<accession>A0A433HTB8</accession>
<evidence type="ECO:0000256" key="10">
    <source>
        <dbReference type="ARBA" id="ARBA00022825"/>
    </source>
</evidence>
<dbReference type="Pfam" id="PF06280">
    <property type="entry name" value="fn3_5"/>
    <property type="match status" value="1"/>
</dbReference>
<comment type="subcellular location">
    <subcellularLocation>
        <location evidence="2">Secreted</location>
    </subcellularLocation>
</comment>
<dbReference type="Gene3D" id="2.60.40.10">
    <property type="entry name" value="Immunoglobulins"/>
    <property type="match status" value="1"/>
</dbReference>
<keyword evidence="5" id="KW-0964">Secreted</keyword>
<feature type="signal peptide" evidence="16">
    <location>
        <begin position="1"/>
        <end position="23"/>
    </location>
</feature>
<evidence type="ECO:0000256" key="5">
    <source>
        <dbReference type="ARBA" id="ARBA00022525"/>
    </source>
</evidence>
<keyword evidence="4" id="KW-0134">Cell wall</keyword>
<dbReference type="InterPro" id="IPR036852">
    <property type="entry name" value="Peptidase_S8/S53_dom_sf"/>
</dbReference>
<keyword evidence="6 13" id="KW-0645">Protease</keyword>
<dbReference type="PROSITE" id="PS00136">
    <property type="entry name" value="SUBTILASE_ASP"/>
    <property type="match status" value="1"/>
</dbReference>
<evidence type="ECO:0000256" key="6">
    <source>
        <dbReference type="ARBA" id="ARBA00022670"/>
    </source>
</evidence>
<dbReference type="Pfam" id="PF00082">
    <property type="entry name" value="Peptidase_S8"/>
    <property type="match status" value="1"/>
</dbReference>
<comment type="cofactor">
    <cofactor evidence="1">
        <name>Ca(2+)</name>
        <dbReference type="ChEBI" id="CHEBI:29108"/>
    </cofactor>
</comment>
<evidence type="ECO:0000313" key="20">
    <source>
        <dbReference type="EMBL" id="RUQ31465.1"/>
    </source>
</evidence>
<dbReference type="InterPro" id="IPR050131">
    <property type="entry name" value="Peptidase_S8_subtilisin-like"/>
</dbReference>
<dbReference type="InterPro" id="IPR023828">
    <property type="entry name" value="Peptidase_S8_Ser-AS"/>
</dbReference>
<evidence type="ECO:0000256" key="2">
    <source>
        <dbReference type="ARBA" id="ARBA00004613"/>
    </source>
</evidence>
<evidence type="ECO:0000256" key="11">
    <source>
        <dbReference type="ARBA" id="ARBA00022837"/>
    </source>
</evidence>
<dbReference type="Pfam" id="PF02225">
    <property type="entry name" value="PA"/>
    <property type="match status" value="1"/>
</dbReference>
<feature type="active site" description="Charge relay system" evidence="12 13">
    <location>
        <position position="586"/>
    </location>
</feature>
<evidence type="ECO:0000256" key="4">
    <source>
        <dbReference type="ARBA" id="ARBA00022512"/>
    </source>
</evidence>
<evidence type="ECO:0000256" key="13">
    <source>
        <dbReference type="PROSITE-ProRule" id="PRU01240"/>
    </source>
</evidence>
<evidence type="ECO:0000256" key="1">
    <source>
        <dbReference type="ARBA" id="ARBA00001913"/>
    </source>
</evidence>
<feature type="chain" id="PRO_5019016060" evidence="16">
    <location>
        <begin position="24"/>
        <end position="1252"/>
    </location>
</feature>
<dbReference type="EMBL" id="RYZZ01000005">
    <property type="protein sequence ID" value="RUQ31465.1"/>
    <property type="molecule type" value="Genomic_DNA"/>
</dbReference>
<evidence type="ECO:0000259" key="19">
    <source>
        <dbReference type="Pfam" id="PF06280"/>
    </source>
</evidence>
<comment type="similarity">
    <text evidence="3 13 14">Belongs to the peptidase S8 family.</text>
</comment>
<protein>
    <submittedName>
        <fullName evidence="20">Lactocepin</fullName>
    </submittedName>
</protein>
<evidence type="ECO:0000256" key="16">
    <source>
        <dbReference type="SAM" id="SignalP"/>
    </source>
</evidence>
<proteinExistence type="inferred from homology"/>
<dbReference type="InterPro" id="IPR015500">
    <property type="entry name" value="Peptidase_S8_subtilisin-rel"/>
</dbReference>
<dbReference type="InterPro" id="IPR046450">
    <property type="entry name" value="PA_dom_sf"/>
</dbReference>
<dbReference type="InterPro" id="IPR022398">
    <property type="entry name" value="Peptidase_S8_His-AS"/>
</dbReference>
<evidence type="ECO:0000259" key="17">
    <source>
        <dbReference type="Pfam" id="PF00082"/>
    </source>
</evidence>